<proteinExistence type="predicted"/>
<organism evidence="2 3">
    <name type="scientific">Halorientalis brevis</name>
    <dbReference type="NCBI Taxonomy" id="1126241"/>
    <lineage>
        <taxon>Archaea</taxon>
        <taxon>Methanobacteriati</taxon>
        <taxon>Methanobacteriota</taxon>
        <taxon>Stenosarchaea group</taxon>
        <taxon>Halobacteria</taxon>
        <taxon>Halobacteriales</taxon>
        <taxon>Haloarculaceae</taxon>
        <taxon>Halorientalis</taxon>
    </lineage>
</organism>
<dbReference type="AlphaFoldDB" id="A0ABD6CFK7"/>
<dbReference type="EMBL" id="JBHUDJ010000014">
    <property type="protein sequence ID" value="MFD1588816.1"/>
    <property type="molecule type" value="Genomic_DNA"/>
</dbReference>
<feature type="transmembrane region" description="Helical" evidence="1">
    <location>
        <begin position="20"/>
        <end position="43"/>
    </location>
</feature>
<keyword evidence="1" id="KW-0472">Membrane</keyword>
<keyword evidence="3" id="KW-1185">Reference proteome</keyword>
<keyword evidence="1" id="KW-0812">Transmembrane</keyword>
<accession>A0ABD6CFK7</accession>
<evidence type="ECO:0000313" key="3">
    <source>
        <dbReference type="Proteomes" id="UP001597119"/>
    </source>
</evidence>
<protein>
    <submittedName>
        <fullName evidence="2">Uncharacterized protein</fullName>
    </submittedName>
</protein>
<evidence type="ECO:0000313" key="2">
    <source>
        <dbReference type="EMBL" id="MFD1588816.1"/>
    </source>
</evidence>
<keyword evidence="1" id="KW-1133">Transmembrane helix</keyword>
<comment type="caution">
    <text evidence="2">The sequence shown here is derived from an EMBL/GenBank/DDBJ whole genome shotgun (WGS) entry which is preliminary data.</text>
</comment>
<name>A0ABD6CFK7_9EURY</name>
<reference evidence="2 3" key="1">
    <citation type="journal article" date="2019" name="Int. J. Syst. Evol. Microbiol.">
        <title>The Global Catalogue of Microorganisms (GCM) 10K type strain sequencing project: providing services to taxonomists for standard genome sequencing and annotation.</title>
        <authorList>
            <consortium name="The Broad Institute Genomics Platform"/>
            <consortium name="The Broad Institute Genome Sequencing Center for Infectious Disease"/>
            <person name="Wu L."/>
            <person name="Ma J."/>
        </authorList>
    </citation>
    <scope>NUCLEOTIDE SEQUENCE [LARGE SCALE GENOMIC DNA]</scope>
    <source>
        <strain evidence="2 3">CGMCC 1.12125</strain>
    </source>
</reference>
<evidence type="ECO:0000256" key="1">
    <source>
        <dbReference type="SAM" id="Phobius"/>
    </source>
</evidence>
<dbReference type="Proteomes" id="UP001597119">
    <property type="component" value="Unassembled WGS sequence"/>
</dbReference>
<gene>
    <name evidence="2" type="ORF">ACFR9U_17700</name>
</gene>
<dbReference type="RefSeq" id="WP_247378472.1">
    <property type="nucleotide sequence ID" value="NZ_JALLGV010000005.1"/>
</dbReference>
<sequence>MTPGEKVIAVGVLSTMNLAMLLVSGFLAAGSLIATIPLATAIVHQ</sequence>